<evidence type="ECO:0000313" key="1">
    <source>
        <dbReference type="EMBL" id="SDY58701.1"/>
    </source>
</evidence>
<dbReference type="AlphaFoldDB" id="A0A1H3L2S4"/>
<proteinExistence type="predicted"/>
<dbReference type="STRING" id="651662.SAMN04488069_11075"/>
<organism evidence="1 2">
    <name type="scientific">Hymenobacter psychrophilus</name>
    <dbReference type="NCBI Taxonomy" id="651662"/>
    <lineage>
        <taxon>Bacteria</taxon>
        <taxon>Pseudomonadati</taxon>
        <taxon>Bacteroidota</taxon>
        <taxon>Cytophagia</taxon>
        <taxon>Cytophagales</taxon>
        <taxon>Hymenobacteraceae</taxon>
        <taxon>Hymenobacter</taxon>
    </lineage>
</organism>
<keyword evidence="2" id="KW-1185">Reference proteome</keyword>
<protein>
    <submittedName>
        <fullName evidence="1">Uncharacterized protein</fullName>
    </submittedName>
</protein>
<dbReference type="Proteomes" id="UP000199249">
    <property type="component" value="Unassembled WGS sequence"/>
</dbReference>
<gene>
    <name evidence="1" type="ORF">SAMN04488069_11075</name>
</gene>
<dbReference type="EMBL" id="FNOV01000010">
    <property type="protein sequence ID" value="SDY58701.1"/>
    <property type="molecule type" value="Genomic_DNA"/>
</dbReference>
<sequence length="85" mass="9286">MTDHEPQRCRAVKGCLSLTNGTSIAANFYERRLLVHFIQGVLTIDQVCALLDERASCAICPPSIEQSPFAFGQVNATTSSRQDGE</sequence>
<reference evidence="2" key="1">
    <citation type="submission" date="2016-10" db="EMBL/GenBank/DDBJ databases">
        <authorList>
            <person name="Varghese N."/>
            <person name="Submissions S."/>
        </authorList>
    </citation>
    <scope>NUCLEOTIDE SEQUENCE [LARGE SCALE GENOMIC DNA]</scope>
    <source>
        <strain evidence="2">CGMCC 1.8975</strain>
    </source>
</reference>
<accession>A0A1H3L2S4</accession>
<evidence type="ECO:0000313" key="2">
    <source>
        <dbReference type="Proteomes" id="UP000199249"/>
    </source>
</evidence>
<name>A0A1H3L2S4_9BACT</name>